<dbReference type="InterPro" id="IPR004864">
    <property type="entry name" value="LEA_2"/>
</dbReference>
<keyword evidence="4" id="KW-1185">Reference proteome</keyword>
<feature type="transmembrane region" description="Helical" evidence="1">
    <location>
        <begin position="44"/>
        <end position="67"/>
    </location>
</feature>
<dbReference type="PANTHER" id="PTHR31852">
    <property type="entry name" value="LATE EMBRYOGENESIS ABUNDANT (LEA) HYDROXYPROLINE-RICH GLYCOPROTEIN FAMILY"/>
    <property type="match status" value="1"/>
</dbReference>
<evidence type="ECO:0000313" key="3">
    <source>
        <dbReference type="EMBL" id="KAK9292228.1"/>
    </source>
</evidence>
<proteinExistence type="predicted"/>
<comment type="caution">
    <text evidence="3">The sequence shown here is derived from an EMBL/GenBank/DDBJ whole genome shotgun (WGS) entry which is preliminary data.</text>
</comment>
<evidence type="ECO:0000313" key="4">
    <source>
        <dbReference type="Proteomes" id="UP001415857"/>
    </source>
</evidence>
<keyword evidence="1" id="KW-0812">Transmembrane</keyword>
<keyword evidence="1" id="KW-0472">Membrane</keyword>
<dbReference type="Gene3D" id="2.60.40.1820">
    <property type="match status" value="1"/>
</dbReference>
<dbReference type="Proteomes" id="UP001415857">
    <property type="component" value="Unassembled WGS sequence"/>
</dbReference>
<dbReference type="EMBL" id="JBBPBK010000001">
    <property type="protein sequence ID" value="KAK9292228.1"/>
    <property type="molecule type" value="Genomic_DNA"/>
</dbReference>
<reference evidence="3 4" key="1">
    <citation type="journal article" date="2024" name="Plant J.">
        <title>Genome sequences and population genomics reveal climatic adaptation and genomic divergence between two closely related sweetgum species.</title>
        <authorList>
            <person name="Xu W.Q."/>
            <person name="Ren C.Q."/>
            <person name="Zhang X.Y."/>
            <person name="Comes H.P."/>
            <person name="Liu X.H."/>
            <person name="Li Y.G."/>
            <person name="Kettle C.J."/>
            <person name="Jalonen R."/>
            <person name="Gaisberger H."/>
            <person name="Ma Y.Z."/>
            <person name="Qiu Y.X."/>
        </authorList>
    </citation>
    <scope>NUCLEOTIDE SEQUENCE [LARGE SCALE GENOMIC DNA]</scope>
    <source>
        <strain evidence="3">Hangzhou</strain>
    </source>
</reference>
<keyword evidence="1" id="KW-1133">Transmembrane helix</keyword>
<feature type="domain" description="Late embryogenesis abundant protein LEA-2 subgroup" evidence="2">
    <location>
        <begin position="102"/>
        <end position="196"/>
    </location>
</feature>
<organism evidence="3 4">
    <name type="scientific">Liquidambar formosana</name>
    <name type="common">Formosan gum</name>
    <dbReference type="NCBI Taxonomy" id="63359"/>
    <lineage>
        <taxon>Eukaryota</taxon>
        <taxon>Viridiplantae</taxon>
        <taxon>Streptophyta</taxon>
        <taxon>Embryophyta</taxon>
        <taxon>Tracheophyta</taxon>
        <taxon>Spermatophyta</taxon>
        <taxon>Magnoliopsida</taxon>
        <taxon>eudicotyledons</taxon>
        <taxon>Gunneridae</taxon>
        <taxon>Pentapetalae</taxon>
        <taxon>Saxifragales</taxon>
        <taxon>Altingiaceae</taxon>
        <taxon>Liquidambar</taxon>
    </lineage>
</organism>
<accession>A0AAP0S9H1</accession>
<protein>
    <recommendedName>
        <fullName evidence="2">Late embryogenesis abundant protein LEA-2 subgroup domain-containing protein</fullName>
    </recommendedName>
</protein>
<dbReference type="AlphaFoldDB" id="A0AAP0S9H1"/>
<dbReference type="SUPFAM" id="SSF117070">
    <property type="entry name" value="LEA14-like"/>
    <property type="match status" value="1"/>
</dbReference>
<evidence type="ECO:0000259" key="2">
    <source>
        <dbReference type="Pfam" id="PF03168"/>
    </source>
</evidence>
<gene>
    <name evidence="3" type="ORF">L1049_020191</name>
</gene>
<evidence type="ECO:0000256" key="1">
    <source>
        <dbReference type="SAM" id="Phobius"/>
    </source>
</evidence>
<dbReference type="InterPro" id="IPR055301">
    <property type="entry name" value="Lea14-like_2"/>
</dbReference>
<name>A0AAP0S9H1_LIQFO</name>
<dbReference type="Pfam" id="PF03168">
    <property type="entry name" value="LEA_2"/>
    <property type="match status" value="1"/>
</dbReference>
<sequence>MAEKSEQQFYPLAQATTGNHVRGGGVESPTVQSKEFRRKRRIKCLAYVAAFAVFQTIIIVVFALTVMRIKNPKFRVRAITIENPTFGNATSPSFKMKFSAEITVKNTNFGHFKFENTTITFSYMGVPVGEGTIDKGRARARSTKKMNVSVDVNSDKVLGNSNLGSDISAGILRLTSHSKLSGKVHLMKVMKKKKSTVMQCEISIKWGTSTVETITCI</sequence>